<name>A0A225MR40_9BURK</name>
<evidence type="ECO:0000256" key="2">
    <source>
        <dbReference type="PROSITE-ProRule" id="PRU01091"/>
    </source>
</evidence>
<dbReference type="CDD" id="cd00383">
    <property type="entry name" value="trans_reg_C"/>
    <property type="match status" value="1"/>
</dbReference>
<dbReference type="RefSeq" id="WP_088602416.1">
    <property type="nucleotide sequence ID" value="NZ_NJIH01000003.1"/>
</dbReference>
<feature type="domain" description="PAS" evidence="3">
    <location>
        <begin position="2"/>
        <end position="72"/>
    </location>
</feature>
<keyword evidence="1 2" id="KW-0238">DNA-binding</keyword>
<dbReference type="InterPro" id="IPR035965">
    <property type="entry name" value="PAS-like_dom_sf"/>
</dbReference>
<dbReference type="InterPro" id="IPR013655">
    <property type="entry name" value="PAS_fold_3"/>
</dbReference>
<keyword evidence="5" id="KW-0808">Transferase</keyword>
<evidence type="ECO:0000259" key="3">
    <source>
        <dbReference type="PROSITE" id="PS50112"/>
    </source>
</evidence>
<dbReference type="PROSITE" id="PS51755">
    <property type="entry name" value="OMPR_PHOB"/>
    <property type="match status" value="1"/>
</dbReference>
<dbReference type="SUPFAM" id="SSF46894">
    <property type="entry name" value="C-terminal effector domain of the bipartite response regulators"/>
    <property type="match status" value="1"/>
</dbReference>
<dbReference type="GO" id="GO:0006355">
    <property type="term" value="P:regulation of DNA-templated transcription"/>
    <property type="evidence" value="ECO:0007669"/>
    <property type="project" value="InterPro"/>
</dbReference>
<reference evidence="6" key="1">
    <citation type="submission" date="2017-06" db="EMBL/GenBank/DDBJ databases">
        <title>Herbaspirillum phytohormonus sp. nov., isolated from the root nodule of Robinia pseudoacacia in lead-zinc mine.</title>
        <authorList>
            <person name="Fan M."/>
            <person name="Lin Y."/>
        </authorList>
    </citation>
    <scope>NUCLEOTIDE SEQUENCE [LARGE SCALE GENOMIC DNA]</scope>
    <source>
        <strain evidence="6">SC-089</strain>
    </source>
</reference>
<dbReference type="InterPro" id="IPR000014">
    <property type="entry name" value="PAS"/>
</dbReference>
<dbReference type="EMBL" id="NJIH01000003">
    <property type="protein sequence ID" value="OWT63837.1"/>
    <property type="molecule type" value="Genomic_DNA"/>
</dbReference>
<dbReference type="Gene3D" id="1.10.10.10">
    <property type="entry name" value="Winged helix-like DNA-binding domain superfamily/Winged helix DNA-binding domain"/>
    <property type="match status" value="1"/>
</dbReference>
<dbReference type="InterPro" id="IPR036388">
    <property type="entry name" value="WH-like_DNA-bd_sf"/>
</dbReference>
<dbReference type="PROSITE" id="PS50112">
    <property type="entry name" value="PAS"/>
    <property type="match status" value="1"/>
</dbReference>
<dbReference type="SMART" id="SM00091">
    <property type="entry name" value="PAS"/>
    <property type="match status" value="1"/>
</dbReference>
<dbReference type="GO" id="GO:0003677">
    <property type="term" value="F:DNA binding"/>
    <property type="evidence" value="ECO:0007669"/>
    <property type="project" value="UniProtKB-UniRule"/>
</dbReference>
<dbReference type="GO" id="GO:0016301">
    <property type="term" value="F:kinase activity"/>
    <property type="evidence" value="ECO:0007669"/>
    <property type="project" value="UniProtKB-KW"/>
</dbReference>
<dbReference type="Gene3D" id="3.30.450.20">
    <property type="entry name" value="PAS domain"/>
    <property type="match status" value="1"/>
</dbReference>
<evidence type="ECO:0000256" key="1">
    <source>
        <dbReference type="ARBA" id="ARBA00023125"/>
    </source>
</evidence>
<dbReference type="CDD" id="cd00130">
    <property type="entry name" value="PAS"/>
    <property type="match status" value="1"/>
</dbReference>
<dbReference type="SMART" id="SM00862">
    <property type="entry name" value="Trans_reg_C"/>
    <property type="match status" value="1"/>
</dbReference>
<feature type="domain" description="OmpR/PhoB-type" evidence="4">
    <location>
        <begin position="121"/>
        <end position="223"/>
    </location>
</feature>
<feature type="DNA-binding region" description="OmpR/PhoB-type" evidence="2">
    <location>
        <begin position="121"/>
        <end position="223"/>
    </location>
</feature>
<proteinExistence type="predicted"/>
<evidence type="ECO:0000313" key="6">
    <source>
        <dbReference type="Proteomes" id="UP000214603"/>
    </source>
</evidence>
<dbReference type="SUPFAM" id="SSF55785">
    <property type="entry name" value="PYP-like sensor domain (PAS domain)"/>
    <property type="match status" value="1"/>
</dbReference>
<organism evidence="5 6">
    <name type="scientific">Candidimonas nitroreducens</name>
    <dbReference type="NCBI Taxonomy" id="683354"/>
    <lineage>
        <taxon>Bacteria</taxon>
        <taxon>Pseudomonadati</taxon>
        <taxon>Pseudomonadota</taxon>
        <taxon>Betaproteobacteria</taxon>
        <taxon>Burkholderiales</taxon>
        <taxon>Alcaligenaceae</taxon>
        <taxon>Candidimonas</taxon>
    </lineage>
</organism>
<gene>
    <name evidence="5" type="ORF">CEY11_05895</name>
</gene>
<dbReference type="NCBIfam" id="TIGR00229">
    <property type="entry name" value="sensory_box"/>
    <property type="match status" value="1"/>
</dbReference>
<dbReference type="GO" id="GO:0000160">
    <property type="term" value="P:phosphorelay signal transduction system"/>
    <property type="evidence" value="ECO:0007669"/>
    <property type="project" value="InterPro"/>
</dbReference>
<sequence length="229" mass="26399">MSPPPYPDLLNFLLDAVCVVDEKGTFLSITGACEQIFGYKPEELIGRQMLDLVYPPDRKKTLGAVGRLMQGQLQYDFENRYMRKDGRIVYLMWSARWYKDKKIRVAVARDITDRKRTHGEQAAAQPGALSRWRLSGSPPCLTPPDSAPILLSRQDYIVLATLMSKRQAVSRQEIVEALGHDFENYDQRRLDTQMRRLRRKVENACGLRLPISTLRGVGYRFYEDVEVQD</sequence>
<accession>A0A225MR40</accession>
<dbReference type="OrthoDB" id="5571399at2"/>
<evidence type="ECO:0000313" key="5">
    <source>
        <dbReference type="EMBL" id="OWT63837.1"/>
    </source>
</evidence>
<dbReference type="AlphaFoldDB" id="A0A225MR40"/>
<dbReference type="Pfam" id="PF08447">
    <property type="entry name" value="PAS_3"/>
    <property type="match status" value="1"/>
</dbReference>
<dbReference type="InterPro" id="IPR016032">
    <property type="entry name" value="Sig_transdc_resp-reg_C-effctor"/>
</dbReference>
<keyword evidence="6" id="KW-1185">Reference proteome</keyword>
<dbReference type="InterPro" id="IPR001867">
    <property type="entry name" value="OmpR/PhoB-type_DNA-bd"/>
</dbReference>
<dbReference type="Proteomes" id="UP000214603">
    <property type="component" value="Unassembled WGS sequence"/>
</dbReference>
<evidence type="ECO:0000259" key="4">
    <source>
        <dbReference type="PROSITE" id="PS51755"/>
    </source>
</evidence>
<protein>
    <submittedName>
        <fullName evidence="5">Histidine kinase</fullName>
    </submittedName>
</protein>
<dbReference type="Pfam" id="PF00486">
    <property type="entry name" value="Trans_reg_C"/>
    <property type="match status" value="1"/>
</dbReference>
<comment type="caution">
    <text evidence="5">The sequence shown here is derived from an EMBL/GenBank/DDBJ whole genome shotgun (WGS) entry which is preliminary data.</text>
</comment>
<keyword evidence="5" id="KW-0418">Kinase</keyword>